<dbReference type="GO" id="GO:0017168">
    <property type="term" value="F:5-oxoprolinase (ATP-hydrolyzing) activity"/>
    <property type="evidence" value="ECO:0007669"/>
    <property type="project" value="TreeGrafter"/>
</dbReference>
<dbReference type="InterPro" id="IPR003692">
    <property type="entry name" value="Hydantoinase_B"/>
</dbReference>
<dbReference type="Pfam" id="PF02538">
    <property type="entry name" value="Hydantoinase_B"/>
    <property type="match status" value="1"/>
</dbReference>
<evidence type="ECO:0000313" key="5">
    <source>
        <dbReference type="Proteomes" id="UP000271590"/>
    </source>
</evidence>
<dbReference type="InterPro" id="IPR045079">
    <property type="entry name" value="Oxoprolinase-like"/>
</dbReference>
<dbReference type="RefSeq" id="WP_124960002.1">
    <property type="nucleotide sequence ID" value="NZ_CBFHCE010000047.1"/>
</dbReference>
<dbReference type="GO" id="GO:0006749">
    <property type="term" value="P:glutathione metabolic process"/>
    <property type="evidence" value="ECO:0007669"/>
    <property type="project" value="TreeGrafter"/>
</dbReference>
<protein>
    <submittedName>
        <fullName evidence="2">Hydantoinase B/oxoprolinase family protein</fullName>
    </submittedName>
</protein>
<accession>A0A3P3EK77</accession>
<evidence type="ECO:0000313" key="4">
    <source>
        <dbReference type="Proteomes" id="UP000271137"/>
    </source>
</evidence>
<keyword evidence="4" id="KW-1185">Reference proteome</keyword>
<comment type="caution">
    <text evidence="2">The sequence shown here is derived from an EMBL/GenBank/DDBJ whole genome shotgun (WGS) entry which is preliminary data.</text>
</comment>
<evidence type="ECO:0000313" key="2">
    <source>
        <dbReference type="EMBL" id="RRH86785.1"/>
    </source>
</evidence>
<reference evidence="2 5" key="1">
    <citation type="submission" date="2018-11" db="EMBL/GenBank/DDBJ databases">
        <title>The genome of Variovorax sp T529.</title>
        <authorList>
            <person name="Gao J."/>
        </authorList>
    </citation>
    <scope>NUCLEOTIDE SEQUENCE [LARGE SCALE GENOMIC DNA]</scope>
    <source>
        <strain evidence="2 5">T529</strain>
    </source>
</reference>
<dbReference type="Proteomes" id="UP000271590">
    <property type="component" value="Unassembled WGS sequence"/>
</dbReference>
<proteinExistence type="predicted"/>
<dbReference type="EMBL" id="RXFQ01000012">
    <property type="protein sequence ID" value="RSZ32830.1"/>
    <property type="molecule type" value="Genomic_DNA"/>
</dbReference>
<dbReference type="PANTHER" id="PTHR11365">
    <property type="entry name" value="5-OXOPROLINASE RELATED"/>
    <property type="match status" value="1"/>
</dbReference>
<dbReference type="GO" id="GO:0005829">
    <property type="term" value="C:cytosol"/>
    <property type="evidence" value="ECO:0007669"/>
    <property type="project" value="TreeGrafter"/>
</dbReference>
<organism evidence="2 5">
    <name type="scientific">Variovorax beijingensis</name>
    <dbReference type="NCBI Taxonomy" id="2496117"/>
    <lineage>
        <taxon>Bacteria</taxon>
        <taxon>Pseudomonadati</taxon>
        <taxon>Pseudomonadota</taxon>
        <taxon>Betaproteobacteria</taxon>
        <taxon>Burkholderiales</taxon>
        <taxon>Comamonadaceae</taxon>
        <taxon>Variovorax</taxon>
    </lineage>
</organism>
<gene>
    <name evidence="2" type="ORF">EH244_19445</name>
    <name evidence="3" type="ORF">EJO66_20470</name>
</gene>
<feature type="domain" description="Hydantoinase B/oxoprolinase" evidence="1">
    <location>
        <begin position="9"/>
        <end position="520"/>
    </location>
</feature>
<sequence>MNEQADGIDAITLEIWWSRLVAIVDEGATALLRTAFSTIVRESNDFATVLTNTRGESIAECSGGIPAFAGIIPRTIRAMLETFPLETWREGDCILTNDPWIATGHLPDITVVTPVFYKGRVVGFAGCAAHSPDVGGTLSATCRDLFEEGVCIPPMHLYRAGQRNEPLVELFLNNVRLPEQVLGDLEAQCTANRVCCERAVDFLQDSGEPDFERLSAAVLAKADVAMRKAIAAIPDGHYVSTIEADGVPGYPTRIHCAITVAGDKMVVDYAGTSAQVDKGTNCTINYTRAYSVYPIKCAVDPLTRRNEGSYRAVEVRAPERTIVNAQYPAAVAARHLTGHLLSCAIYQALGKVIPEQVIADSGGAPAFRLGFAGVNDAGERFGQILFASGGMGASARQDGLSTTAFPTNSGAGSIEALEAVVPLLLTRKEYRQDSGGAGRFRGGLGQECVVQSLASRPVMMGMLGDRESHPALGLHGGMPGAVAQVVLPDGSSASLKSQSTLLPGGRVVVRFAGGGGFGDPAQRDVAAVAADLADGFVSVEQVRNVYPQACAQVHGGAQ</sequence>
<dbReference type="EMBL" id="RQXU01000011">
    <property type="protein sequence ID" value="RRH86785.1"/>
    <property type="molecule type" value="Genomic_DNA"/>
</dbReference>
<evidence type="ECO:0000259" key="1">
    <source>
        <dbReference type="Pfam" id="PF02538"/>
    </source>
</evidence>
<dbReference type="AlphaFoldDB" id="A0A3P3EK77"/>
<dbReference type="PANTHER" id="PTHR11365:SF23">
    <property type="entry name" value="HYPOTHETICAL 5-OXOPROLINASE (EUROFUNG)-RELATED"/>
    <property type="match status" value="1"/>
</dbReference>
<dbReference type="Proteomes" id="UP000271137">
    <property type="component" value="Unassembled WGS sequence"/>
</dbReference>
<name>A0A3P3EK77_9BURK</name>
<evidence type="ECO:0000313" key="3">
    <source>
        <dbReference type="EMBL" id="RSZ32830.1"/>
    </source>
</evidence>
<reference evidence="3 4" key="2">
    <citation type="submission" date="2018-12" db="EMBL/GenBank/DDBJ databases">
        <title>The genome sequences of strain 502.</title>
        <authorList>
            <person name="Gao J."/>
            <person name="Sun J."/>
        </authorList>
    </citation>
    <scope>NUCLEOTIDE SEQUENCE [LARGE SCALE GENOMIC DNA]</scope>
    <source>
        <strain evidence="3 4">502</strain>
    </source>
</reference>